<proteinExistence type="predicted"/>
<evidence type="ECO:0000313" key="3">
    <source>
        <dbReference type="Proteomes" id="UP001529423"/>
    </source>
</evidence>
<keyword evidence="3" id="KW-1185">Reference proteome</keyword>
<dbReference type="SMART" id="SM00855">
    <property type="entry name" value="PGAM"/>
    <property type="match status" value="1"/>
</dbReference>
<organism evidence="2 3">
    <name type="scientific">Limosilactobacillus panis</name>
    <dbReference type="NCBI Taxonomy" id="47493"/>
    <lineage>
        <taxon>Bacteria</taxon>
        <taxon>Bacillati</taxon>
        <taxon>Bacillota</taxon>
        <taxon>Bacilli</taxon>
        <taxon>Lactobacillales</taxon>
        <taxon>Lactobacillaceae</taxon>
        <taxon>Limosilactobacillus</taxon>
    </lineage>
</organism>
<dbReference type="PANTHER" id="PTHR46517:SF1">
    <property type="entry name" value="FRUCTOSE-2,6-BISPHOSPHATASE TIGAR"/>
    <property type="match status" value="1"/>
</dbReference>
<dbReference type="CDD" id="cd07067">
    <property type="entry name" value="HP_PGM_like"/>
    <property type="match status" value="1"/>
</dbReference>
<dbReference type="InterPro" id="IPR051695">
    <property type="entry name" value="Phosphoglycerate_Mutase"/>
</dbReference>
<dbReference type="InterPro" id="IPR013078">
    <property type="entry name" value="His_Pase_superF_clade-1"/>
</dbReference>
<accession>A0ABT7VL50</accession>
<dbReference type="RefSeq" id="WP_289559306.1">
    <property type="nucleotide sequence ID" value="NZ_JAUDEO010000009.1"/>
</dbReference>
<dbReference type="PANTHER" id="PTHR46517">
    <property type="entry name" value="FRUCTOSE-2,6-BISPHOSPHATASE TIGAR"/>
    <property type="match status" value="1"/>
</dbReference>
<keyword evidence="1" id="KW-0378">Hydrolase</keyword>
<dbReference type="Proteomes" id="UP001529423">
    <property type="component" value="Unassembled WGS sequence"/>
</dbReference>
<dbReference type="EMBL" id="JAUDEO010000009">
    <property type="protein sequence ID" value="MDM8333464.1"/>
    <property type="molecule type" value="Genomic_DNA"/>
</dbReference>
<evidence type="ECO:0000256" key="1">
    <source>
        <dbReference type="ARBA" id="ARBA00022801"/>
    </source>
</evidence>
<reference evidence="2" key="1">
    <citation type="submission" date="2023-06" db="EMBL/GenBank/DDBJ databases">
        <title>Identification and characterization of horizontal gene transfer across gut microbiota members of farm animals based on homology search.</title>
        <authorList>
            <person name="Schwarzerova J."/>
            <person name="Nykrynova M."/>
            <person name="Jureckova K."/>
            <person name="Cejkova D."/>
            <person name="Rychlik I."/>
        </authorList>
    </citation>
    <scope>NUCLEOTIDE SEQUENCE</scope>
    <source>
        <strain evidence="2">105_WCHN</strain>
    </source>
</reference>
<dbReference type="Pfam" id="PF00300">
    <property type="entry name" value="His_Phos_1"/>
    <property type="match status" value="1"/>
</dbReference>
<comment type="caution">
    <text evidence="2">The sequence shown here is derived from an EMBL/GenBank/DDBJ whole genome shotgun (WGS) entry which is preliminary data.</text>
</comment>
<evidence type="ECO:0000313" key="2">
    <source>
        <dbReference type="EMBL" id="MDM8333464.1"/>
    </source>
</evidence>
<gene>
    <name evidence="2" type="ORF">QUW46_02575</name>
</gene>
<reference evidence="2" key="2">
    <citation type="submission" date="2023-06" db="EMBL/GenBank/DDBJ databases">
        <authorList>
            <person name="Zeman M."/>
            <person name="Kubasova T."/>
            <person name="Jahodarova E."/>
            <person name="Nykrynova M."/>
            <person name="Rychlik I."/>
        </authorList>
    </citation>
    <scope>NUCLEOTIDE SEQUENCE</scope>
    <source>
        <strain evidence="2">105_WCHN</strain>
    </source>
</reference>
<protein>
    <submittedName>
        <fullName evidence="2">Histidine phosphatase family protein</fullName>
    </submittedName>
</protein>
<name>A0ABT7VL50_9LACO</name>
<sequence length="217" mass="24067">MAITAYFVRHGQTYLNRYNRVQGWSDAPLTAKGKADAQQTGKELAAIDFDYLFCSDLPRTVATARLLLAADTNTTITEPIPDKAFREEFFGYFEGQNAAEFTSFLGGAAGARWTFTDMFNAWGPDKLKDKVAAADPYGDAEDHVQFWNRVGKGIDRLRALPDGSTAVIVTHGVTIRSIAEHFGYHTTESARNGSMTRLTLTPTTTHVDFYNQLELPN</sequence>